<name>A0ABR7JKN9_9FIRM</name>
<comment type="caution">
    <text evidence="1">The sequence shown here is derived from an EMBL/GenBank/DDBJ whole genome shotgun (WGS) entry which is preliminary data.</text>
</comment>
<reference evidence="1 2" key="1">
    <citation type="submission" date="2020-08" db="EMBL/GenBank/DDBJ databases">
        <authorList>
            <person name="Liu C."/>
            <person name="Sun Q."/>
        </authorList>
    </citation>
    <scope>NUCLEOTIDE SEQUENCE [LARGE SCALE GENOMIC DNA]</scope>
    <source>
        <strain evidence="1 2">NSJ-18</strain>
    </source>
</reference>
<proteinExistence type="predicted"/>
<accession>A0ABR7JKN9</accession>
<dbReference type="RefSeq" id="WP_147541463.1">
    <property type="nucleotide sequence ID" value="NZ_JACRWE010000001.1"/>
</dbReference>
<keyword evidence="2" id="KW-1185">Reference proteome</keyword>
<gene>
    <name evidence="1" type="ORF">H8923_01885</name>
</gene>
<sequence>MKCCVFKRGTIIEINDNIQPGLIYITFATDTTNIYTATILIASDTTLVMDEDYNEITLNDLQVGDLIFVYHSPIMTMSIPPQTQAFIIEVK</sequence>
<protein>
    <recommendedName>
        <fullName evidence="3">DUF3221 domain-containing protein</fullName>
    </recommendedName>
</protein>
<dbReference type="EMBL" id="JACRWE010000001">
    <property type="protein sequence ID" value="MBC5995499.1"/>
    <property type="molecule type" value="Genomic_DNA"/>
</dbReference>
<evidence type="ECO:0008006" key="3">
    <source>
        <dbReference type="Google" id="ProtNLM"/>
    </source>
</evidence>
<evidence type="ECO:0000313" key="1">
    <source>
        <dbReference type="EMBL" id="MBC5995499.1"/>
    </source>
</evidence>
<dbReference type="Proteomes" id="UP000609849">
    <property type="component" value="Unassembled WGS sequence"/>
</dbReference>
<evidence type="ECO:0000313" key="2">
    <source>
        <dbReference type="Proteomes" id="UP000609849"/>
    </source>
</evidence>
<organism evidence="1 2">
    <name type="scientific">Romboutsia faecis</name>
    <dbReference type="NCBI Taxonomy" id="2764597"/>
    <lineage>
        <taxon>Bacteria</taxon>
        <taxon>Bacillati</taxon>
        <taxon>Bacillota</taxon>
        <taxon>Clostridia</taxon>
        <taxon>Peptostreptococcales</taxon>
        <taxon>Peptostreptococcaceae</taxon>
        <taxon>Romboutsia</taxon>
    </lineage>
</organism>